<accession>A2RHC4</accession>
<gene>
    <name evidence="1" type="primary">ps104</name>
    <name evidence="1" type="ordered locus">llmg_0052</name>
</gene>
<dbReference type="HOGENOM" id="CLU_3201320_0_0_9"/>
<reference evidence="1 2" key="1">
    <citation type="journal article" date="2007" name="J. Bacteriol.">
        <title>The complete genome sequence of the lactic acid bacterial paradigm Lactococcus lactis subsp. cremoris MG1363.</title>
        <authorList>
            <person name="Wegmann U."/>
            <person name="O'Connell-Motherway M."/>
            <person name="Zomer A."/>
            <person name="Buist G."/>
            <person name="Shearman C."/>
            <person name="Canchaya C."/>
            <person name="Ventura M."/>
            <person name="Goesmann A."/>
            <person name="Gasson M.J."/>
            <person name="Kuipers O.P."/>
            <person name="van Sinderen D."/>
            <person name="Kok J."/>
        </authorList>
    </citation>
    <scope>NUCLEOTIDE SEQUENCE [LARGE SCALE GENOMIC DNA]</scope>
    <source>
        <strain evidence="1 2">MG1363</strain>
    </source>
</reference>
<evidence type="ECO:0000313" key="2">
    <source>
        <dbReference type="Proteomes" id="UP000000364"/>
    </source>
</evidence>
<dbReference type="KEGG" id="llm:llmg_0052"/>
<protein>
    <submittedName>
        <fullName evidence="1">Uncharacterized protein</fullName>
    </submittedName>
</protein>
<dbReference type="Proteomes" id="UP000000364">
    <property type="component" value="Chromosome"/>
</dbReference>
<evidence type="ECO:0000313" key="1">
    <source>
        <dbReference type="EMBL" id="CAL96660.1"/>
    </source>
</evidence>
<proteinExistence type="predicted"/>
<name>A2RHC4_LACLM</name>
<dbReference type="EMBL" id="AM406671">
    <property type="protein sequence ID" value="CAL96660.1"/>
    <property type="molecule type" value="Genomic_DNA"/>
</dbReference>
<dbReference type="AlphaFoldDB" id="A2RHC4"/>
<organism evidence="1 2">
    <name type="scientific">Lactococcus lactis subsp. cremoris (strain MG1363)</name>
    <dbReference type="NCBI Taxonomy" id="416870"/>
    <lineage>
        <taxon>Bacteria</taxon>
        <taxon>Bacillati</taxon>
        <taxon>Bacillota</taxon>
        <taxon>Bacilli</taxon>
        <taxon>Lactobacillales</taxon>
        <taxon>Streptococcaceae</taxon>
        <taxon>Lactococcus</taxon>
        <taxon>Lactococcus cremoris subsp. cremoris</taxon>
    </lineage>
</organism>
<sequence length="45" mass="5700">MQLPEVAFYDYCHNLIRTSNFLLYLNYRKFTKVHICENERYEYIF</sequence>